<gene>
    <name evidence="3" type="ORF">V6N11_067877</name>
</gene>
<reference evidence="3 4" key="1">
    <citation type="journal article" date="2024" name="G3 (Bethesda)">
        <title>Genome assembly of Hibiscus sabdariffa L. provides insights into metabolisms of medicinal natural products.</title>
        <authorList>
            <person name="Kim T."/>
        </authorList>
    </citation>
    <scope>NUCLEOTIDE SEQUENCE [LARGE SCALE GENOMIC DNA]</scope>
    <source>
        <strain evidence="3">TK-2024</strain>
        <tissue evidence="3">Old leaves</tissue>
    </source>
</reference>
<organism evidence="3 4">
    <name type="scientific">Hibiscus sabdariffa</name>
    <name type="common">roselle</name>
    <dbReference type="NCBI Taxonomy" id="183260"/>
    <lineage>
        <taxon>Eukaryota</taxon>
        <taxon>Viridiplantae</taxon>
        <taxon>Streptophyta</taxon>
        <taxon>Embryophyta</taxon>
        <taxon>Tracheophyta</taxon>
        <taxon>Spermatophyta</taxon>
        <taxon>Magnoliopsida</taxon>
        <taxon>eudicotyledons</taxon>
        <taxon>Gunneridae</taxon>
        <taxon>Pentapetalae</taxon>
        <taxon>rosids</taxon>
        <taxon>malvids</taxon>
        <taxon>Malvales</taxon>
        <taxon>Malvaceae</taxon>
        <taxon>Malvoideae</taxon>
        <taxon>Hibiscus</taxon>
    </lineage>
</organism>
<keyword evidence="4" id="KW-1185">Reference proteome</keyword>
<evidence type="ECO:0000256" key="1">
    <source>
        <dbReference type="SAM" id="MobiDB-lite"/>
    </source>
</evidence>
<evidence type="ECO:0000256" key="2">
    <source>
        <dbReference type="SAM" id="SignalP"/>
    </source>
</evidence>
<feature type="region of interest" description="Disordered" evidence="1">
    <location>
        <begin position="57"/>
        <end position="91"/>
    </location>
</feature>
<feature type="chain" id="PRO_5047522220" evidence="2">
    <location>
        <begin position="29"/>
        <end position="91"/>
    </location>
</feature>
<evidence type="ECO:0000313" key="4">
    <source>
        <dbReference type="Proteomes" id="UP001396334"/>
    </source>
</evidence>
<name>A0ABR2SS27_9ROSI</name>
<proteinExistence type="predicted"/>
<dbReference type="EMBL" id="JBBPBN010000012">
    <property type="protein sequence ID" value="KAK9028062.1"/>
    <property type="molecule type" value="Genomic_DNA"/>
</dbReference>
<evidence type="ECO:0000313" key="3">
    <source>
        <dbReference type="EMBL" id="KAK9028062.1"/>
    </source>
</evidence>
<accession>A0ABR2SS27</accession>
<feature type="compositionally biased region" description="Basic and acidic residues" evidence="1">
    <location>
        <begin position="82"/>
        <end position="91"/>
    </location>
</feature>
<protein>
    <submittedName>
        <fullName evidence="3">Uncharacterized protein</fullName>
    </submittedName>
</protein>
<dbReference type="PANTHER" id="PTHR36726:SF4">
    <property type="entry name" value="CLAVATA3_ESR (CLE)-RELATED PROTEIN 45"/>
    <property type="match status" value="1"/>
</dbReference>
<comment type="caution">
    <text evidence="3">The sequence shown here is derived from an EMBL/GenBank/DDBJ whole genome shotgun (WGS) entry which is preliminary data.</text>
</comment>
<dbReference type="PANTHER" id="PTHR36726">
    <property type="entry name" value="CLAVATA3/ESR (CLE)-RELATED PROTEIN 45"/>
    <property type="match status" value="1"/>
</dbReference>
<dbReference type="Proteomes" id="UP001396334">
    <property type="component" value="Unassembled WGS sequence"/>
</dbReference>
<sequence length="91" mass="10041">MVCRTRRGLTVFLMFFGLLAVQPDKVSGLTSIDFALKHGEGGNGIVVTRKAVEMKGMSAEQKPVAANNKMGPNESSKRRVRRGWDPIHNRS</sequence>
<feature type="signal peptide" evidence="2">
    <location>
        <begin position="1"/>
        <end position="28"/>
    </location>
</feature>
<dbReference type="InterPro" id="IPR038821">
    <property type="entry name" value="CLE45-like"/>
</dbReference>
<keyword evidence="2" id="KW-0732">Signal</keyword>